<evidence type="ECO:0000313" key="1">
    <source>
        <dbReference type="EMBL" id="MPQ61201.1"/>
    </source>
</evidence>
<name>A0A5N7IJP7_9CLOT</name>
<accession>A0A5N7IJP7</accession>
<sequence length="175" mass="19978">MNSIVEGELKLDNDKVIRTLSIYGNSLKKLYKFVPENCIKATPYTISDVLKYDLEVNINGVIFTGKDDSSYIVINSSNRYYTKEELIAFQKIAVKCYTYPFGGLEISFGLNIFTNDKTEKTITALLNKYKIEPLLDSLDSEGRIELRISNVKYFATQSFINFILELQTLTHLLAT</sequence>
<comment type="caution">
    <text evidence="1">The sequence shown here is derived from an EMBL/GenBank/DDBJ whole genome shotgun (WGS) entry which is preliminary data.</text>
</comment>
<protein>
    <submittedName>
        <fullName evidence="1">Uncharacterized protein</fullName>
    </submittedName>
</protein>
<reference evidence="1 2" key="1">
    <citation type="journal article" date="2019" name="Lett. Appl. Microbiol.">
        <title>A case of 'blown pack' spoilage of vacuum-packaged pork likely associated with Clostridium estertheticum in Canada.</title>
        <authorList>
            <person name="Zhang P."/>
            <person name="Ward P."/>
            <person name="McMullen L.M."/>
            <person name="Yang X."/>
        </authorList>
    </citation>
    <scope>NUCLEOTIDE SEQUENCE [LARGE SCALE GENOMIC DNA]</scope>
    <source>
        <strain evidence="1 2">MA19</strain>
    </source>
</reference>
<organism evidence="1 2">
    <name type="scientific">Clostridium estertheticum</name>
    <dbReference type="NCBI Taxonomy" id="238834"/>
    <lineage>
        <taxon>Bacteria</taxon>
        <taxon>Bacillati</taxon>
        <taxon>Bacillota</taxon>
        <taxon>Clostridia</taxon>
        <taxon>Eubacteriales</taxon>
        <taxon>Clostridiaceae</taxon>
        <taxon>Clostridium</taxon>
    </lineage>
</organism>
<dbReference type="Proteomes" id="UP000342249">
    <property type="component" value="Unassembled WGS sequence"/>
</dbReference>
<proteinExistence type="predicted"/>
<dbReference type="AlphaFoldDB" id="A0A5N7IJP7"/>
<gene>
    <name evidence="1" type="ORF">E4V82_03610</name>
</gene>
<dbReference type="EMBL" id="SPSF01000013">
    <property type="protein sequence ID" value="MPQ61201.1"/>
    <property type="molecule type" value="Genomic_DNA"/>
</dbReference>
<evidence type="ECO:0000313" key="2">
    <source>
        <dbReference type="Proteomes" id="UP000342249"/>
    </source>
</evidence>